<reference evidence="2" key="1">
    <citation type="submission" date="2016-10" db="EMBL/GenBank/DDBJ databases">
        <authorList>
            <person name="Varghese N."/>
            <person name="Submissions S."/>
        </authorList>
    </citation>
    <scope>NUCLEOTIDE SEQUENCE [LARGE SCALE GENOMIC DNA]</scope>
    <source>
        <strain evidence="2">CGMCC 1.10657</strain>
    </source>
</reference>
<name>A0A1H3VV53_9GAMM</name>
<dbReference type="AlphaFoldDB" id="A0A1H3VV53"/>
<dbReference type="STRING" id="658218.SAMN05216562_0303"/>
<organism evidence="1 2">
    <name type="scientific">Microbulbifer marinus</name>
    <dbReference type="NCBI Taxonomy" id="658218"/>
    <lineage>
        <taxon>Bacteria</taxon>
        <taxon>Pseudomonadati</taxon>
        <taxon>Pseudomonadota</taxon>
        <taxon>Gammaproteobacteria</taxon>
        <taxon>Cellvibrionales</taxon>
        <taxon>Microbulbiferaceae</taxon>
        <taxon>Microbulbifer</taxon>
    </lineage>
</organism>
<dbReference type="RefSeq" id="WP_139304787.1">
    <property type="nucleotide sequence ID" value="NZ_FNQO01000001.1"/>
</dbReference>
<keyword evidence="2" id="KW-1185">Reference proteome</keyword>
<dbReference type="EMBL" id="FNQO01000001">
    <property type="protein sequence ID" value="SDZ78713.1"/>
    <property type="molecule type" value="Genomic_DNA"/>
</dbReference>
<gene>
    <name evidence="1" type="ORF">SAMN05216562_0303</name>
</gene>
<protein>
    <submittedName>
        <fullName evidence="1">Uncharacterized protein</fullName>
    </submittedName>
</protein>
<proteinExistence type="predicted"/>
<accession>A0A1H3VV53</accession>
<dbReference type="Proteomes" id="UP000198658">
    <property type="component" value="Unassembled WGS sequence"/>
</dbReference>
<evidence type="ECO:0000313" key="2">
    <source>
        <dbReference type="Proteomes" id="UP000198658"/>
    </source>
</evidence>
<sequence length="311" mass="35525">MKYIVFCAHEIPKVYEGLTGGFVDRLKGLSSAILLSRLFGVKLVVLWREPFPINNYFNFSDEIEFFEGHVDNLVECPKINFLHKNFQAQISNRNPLEFYQSLKDILQSSPVVFFSNRECGELFRYFSKCCGEEALKLLPQNGWDIFGQGYISVSDRIRPEKINFETKKDTVSLHFRVGGENLRWTDPALYNEERLPNDLGRLCSSLAKARGKIRFKVFSDNTQVRERAVNILRSNSFEVHESNCEPVHLERSQGFHAAELAATLREWVDIGDASFVIRTAGAFAAYAAKCRGIDVFNIDDISAIEGRVTQM</sequence>
<evidence type="ECO:0000313" key="1">
    <source>
        <dbReference type="EMBL" id="SDZ78713.1"/>
    </source>
</evidence>